<feature type="domain" description="Carrier" evidence="5">
    <location>
        <begin position="1596"/>
        <end position="1672"/>
    </location>
</feature>
<dbReference type="NCBIfam" id="TIGR01746">
    <property type="entry name" value="Thioester-redct"/>
    <property type="match status" value="1"/>
</dbReference>
<dbReference type="InterPro" id="IPR036736">
    <property type="entry name" value="ACP-like_sf"/>
</dbReference>
<dbReference type="InterPro" id="IPR006162">
    <property type="entry name" value="Ppantetheine_attach_site"/>
</dbReference>
<dbReference type="Gene3D" id="2.30.38.10">
    <property type="entry name" value="Luciferase, Domain 3"/>
    <property type="match status" value="2"/>
</dbReference>
<dbReference type="CDD" id="cd19531">
    <property type="entry name" value="LCL_NRPS-like"/>
    <property type="match status" value="1"/>
</dbReference>
<dbReference type="InterPro" id="IPR020845">
    <property type="entry name" value="AMP-binding_CS"/>
</dbReference>
<evidence type="ECO:0000313" key="7">
    <source>
        <dbReference type="Proteomes" id="UP001203423"/>
    </source>
</evidence>
<dbReference type="PANTHER" id="PTHR45527">
    <property type="entry name" value="NONRIBOSOMAL PEPTIDE SYNTHETASE"/>
    <property type="match status" value="1"/>
</dbReference>
<dbReference type="Pfam" id="PF13193">
    <property type="entry name" value="AMP-binding_C"/>
    <property type="match status" value="2"/>
</dbReference>
<dbReference type="Gene3D" id="3.30.559.30">
    <property type="entry name" value="Nonribosomal peptide synthetase, condensation domain"/>
    <property type="match status" value="1"/>
</dbReference>
<comment type="caution">
    <text evidence="6">The sequence shown here is derived from an EMBL/GenBank/DDBJ whole genome shotgun (WGS) entry which is preliminary data.</text>
</comment>
<dbReference type="Gene3D" id="1.10.1200.10">
    <property type="entry name" value="ACP-like"/>
    <property type="match status" value="2"/>
</dbReference>
<dbReference type="Pfam" id="PF00668">
    <property type="entry name" value="Condensation"/>
    <property type="match status" value="1"/>
</dbReference>
<name>A0ABT0LB10_9GAMM</name>
<dbReference type="CDD" id="cd12117">
    <property type="entry name" value="A_NRPS_Srf_like"/>
    <property type="match status" value="2"/>
</dbReference>
<dbReference type="Pfam" id="PF07993">
    <property type="entry name" value="NAD_binding_4"/>
    <property type="match status" value="1"/>
</dbReference>
<dbReference type="Pfam" id="PF00550">
    <property type="entry name" value="PP-binding"/>
    <property type="match status" value="2"/>
</dbReference>
<evidence type="ECO:0000256" key="1">
    <source>
        <dbReference type="ARBA" id="ARBA00001957"/>
    </source>
</evidence>
<dbReference type="PROSITE" id="PS00455">
    <property type="entry name" value="AMP_BINDING"/>
    <property type="match status" value="2"/>
</dbReference>
<dbReference type="Gene3D" id="3.30.559.10">
    <property type="entry name" value="Chloramphenicol acetyltransferase-like domain"/>
    <property type="match status" value="1"/>
</dbReference>
<dbReference type="SUPFAM" id="SSF51735">
    <property type="entry name" value="NAD(P)-binding Rossmann-fold domains"/>
    <property type="match status" value="1"/>
</dbReference>
<organism evidence="6 7">
    <name type="scientific">Shewanella surugensis</name>
    <dbReference type="NCBI Taxonomy" id="212020"/>
    <lineage>
        <taxon>Bacteria</taxon>
        <taxon>Pseudomonadati</taxon>
        <taxon>Pseudomonadota</taxon>
        <taxon>Gammaproteobacteria</taxon>
        <taxon>Alteromonadales</taxon>
        <taxon>Shewanellaceae</taxon>
        <taxon>Shewanella</taxon>
    </lineage>
</organism>
<dbReference type="CDD" id="cd05235">
    <property type="entry name" value="SDR_e1"/>
    <property type="match status" value="1"/>
</dbReference>
<evidence type="ECO:0000256" key="3">
    <source>
        <dbReference type="ARBA" id="ARBA00022553"/>
    </source>
</evidence>
<sequence>MSNFSQLTPNLMKHLVEFNKTKRSFENISLIEHFKRQVNKNPHSISVQYKETALTYKQLDKMSDKIAFHLMVQFNGVDLNGKNIAFCLERNEKVIALIIAILKVGATYVPFDPTHPDERLHYVLEDCSACFLVTDFISLGRQSYCREFTLDSAIDIERGKTSFPIVKTSPSSTAYIMYTSGSTGQPKGVKISQQGITRLVINSETLKVCPNAVFAQTGNIAFDASTLEIWAPLLNGASIVVISYETVIDSAALQNELSCKQVTDAWFTVALFNQLAADNKNAFGSINNLMIGGDALNPKSVESVLTSDNPPKQIWNGYGPTENTTFTTMHPIELSDCRSNSIPIGKPISNTTCYVLDENLQPVTDGQPGELYTSGLGVANGYLNKADETAEAFVNNRFYAHAVVRDETPATEIMYKTGDRVRRLDSGCIEFIGRVDNQLKIRGFRLELGEVETELTKLENVERAVVISQEHQGHKYLVAYCVSNSSSSEIIAQFRTEVPAYMVPTNLIIMDTFPLTANGKVDKKALHKPSFSFSSTSVEYSAAQTAMEETLTSIWGAILMINQPISRDANFFEIGGHSLQVVKVRQQLITQRNVEIKIADFFKFPILMDLAHYIETLSSDSTLIKDRKIKRRAPSHELIPLSFEQQRLWMIEKTQGSSALYNIPAVFQISGDFSPSALESAFRILISRHESLNVRIIEKNAQGYQQVYKNKFSLPINTLESEGQLNQALEEGAERPFDFENEALLHVNLYHFSDSYYLLVNIHHIITDGWSMGNFYAELKSLYSLEIGEPSEGLEELEVQYTDYCLWQKERDLSDDLNFWVNRLTDAKPLELPTIKSSATHNESEQCSLILDAELKKNLEVLAIDNQTGLFNILYSGLSILLSRYCSQDDVSIASIWANRPVQELAKQIGFFANTIILRTQVNEDQLVLEFIEHNHQILLESFEHGSAPLDQVLSRLNIPRNGDHHPLCSVAFVLQNTDGGNGKSLDLPHAKLRNIELKPEQAKFDLLLNVTLPGNEGLKVEALFRKGIWPEALIPQLLKNYENILTAIVSGSNKINDIDLLTDGAYRHHIIELNRTSMPVEQLDLITRFQEQVKHSPDSPAVLFKDRILSYQKLDQLSDNIAYSLQKNSDHNSLEDKYIAFALERDDLMIAVILGILKVGAIYVPFDPSHPDERLHYILEDSDACILITESAHQGRQALCAEITLANLDLDQKLPAFPVVQKSPDSIAYIMYTSGSTGQPKGVKVPTRGITRLVVNNATIPVSSESVFSQAGNIAFDASTLEIWAPLLNGASLVVIPYETVIDSTALQDELKTKKITDAWFTVALFNQIASENVNAFSGMNNLMVGGDALNAKSIASVLTSDTPPKKIWNGYGPTENTTFTTMHPIALEDCYKGSIPIGRPISSTTCYVLNSHLQPLPVGVSGELYTSGEGLADGYLNNPDKTEDSFISNPFYQNEMVRNATPATAIMYRTGDRVRWLNDGTLEFIGRVDNQVKIRGFRLELGEVERILTQLPEVEQAVVTAKEHHGQKQLFAYCVSHSTQADILKSLRSQAPAYMIPSGMNVMESFPLTSNGKVDKRKLPEPDFTVSVQQTIIAPRTETETILVDIWKGLLTDINEVSVEDHFFEIGGHSLLVIRMIDQINKKLDIQLEVKTVFTTPILLELASIIDGNEIQDEDDRIYYEDQWLKLYKSFISAEDVNVRNVLLTGATGFLGAHLLHELQKQLPTANIYCLVRGCDIASGMQKLLSSCEKYRISVNSKQIKILCGDLNKSKLGLNDETWNCLGQNIDAIYHCGAWVNHLHSYVMLRNANVISTLYLLELCQQGSPKQMFYVSTMSSAPMDETGIQEKLVANSPNAKNGYIQSKWVSERLMEQAFKQGLYGTIYRMGNITGCTRYGASNADINHTLNLIKGCLQMGAAPNWESYNLDISPVDMLAALLVSSSFQKKHLQDIVNLGYLAFVNWRKKLEHLVNKGHKLKFVCPSEWAEKWVPHINTDNALYPFKSFYLESKQHQEINVEREYIKQSNLDFDMDSLLDIYYQHWSESGFIVAADSA</sequence>
<dbReference type="InterPro" id="IPR009081">
    <property type="entry name" value="PP-bd_ACP"/>
</dbReference>
<dbReference type="EMBL" id="JAKIKS010000034">
    <property type="protein sequence ID" value="MCL1124894.1"/>
    <property type="molecule type" value="Genomic_DNA"/>
</dbReference>
<feature type="domain" description="Carrier" evidence="5">
    <location>
        <begin position="542"/>
        <end position="618"/>
    </location>
</feature>
<evidence type="ECO:0000313" key="6">
    <source>
        <dbReference type="EMBL" id="MCL1124894.1"/>
    </source>
</evidence>
<dbReference type="NCBIfam" id="NF003417">
    <property type="entry name" value="PRK04813.1"/>
    <property type="match status" value="2"/>
</dbReference>
<dbReference type="InterPro" id="IPR023213">
    <property type="entry name" value="CAT-like_dom_sf"/>
</dbReference>
<dbReference type="Proteomes" id="UP001203423">
    <property type="component" value="Unassembled WGS sequence"/>
</dbReference>
<keyword evidence="3" id="KW-0597">Phosphoprotein</keyword>
<dbReference type="InterPro" id="IPR010071">
    <property type="entry name" value="AA_adenyl_dom"/>
</dbReference>
<dbReference type="RefSeq" id="WP_248940170.1">
    <property type="nucleotide sequence ID" value="NZ_JAKIKS010000034.1"/>
</dbReference>
<evidence type="ECO:0000256" key="4">
    <source>
        <dbReference type="ARBA" id="ARBA00022598"/>
    </source>
</evidence>
<dbReference type="Pfam" id="PF00501">
    <property type="entry name" value="AMP-binding"/>
    <property type="match status" value="2"/>
</dbReference>
<keyword evidence="2" id="KW-0596">Phosphopantetheine</keyword>
<dbReference type="PROSITE" id="PS00012">
    <property type="entry name" value="PHOSPHOPANTETHEINE"/>
    <property type="match status" value="2"/>
</dbReference>
<dbReference type="SUPFAM" id="SSF47336">
    <property type="entry name" value="ACP-like"/>
    <property type="match status" value="2"/>
</dbReference>
<dbReference type="SUPFAM" id="SSF52777">
    <property type="entry name" value="CoA-dependent acyltransferases"/>
    <property type="match status" value="2"/>
</dbReference>
<proteinExistence type="predicted"/>
<evidence type="ECO:0000259" key="5">
    <source>
        <dbReference type="PROSITE" id="PS50075"/>
    </source>
</evidence>
<dbReference type="PANTHER" id="PTHR45527:SF1">
    <property type="entry name" value="FATTY ACID SYNTHASE"/>
    <property type="match status" value="1"/>
</dbReference>
<gene>
    <name evidence="6" type="ORF">L2764_10505</name>
</gene>
<dbReference type="InterPro" id="IPR010080">
    <property type="entry name" value="Thioester_reductase-like_dom"/>
</dbReference>
<dbReference type="SUPFAM" id="SSF56801">
    <property type="entry name" value="Acetyl-CoA synthetase-like"/>
    <property type="match status" value="2"/>
</dbReference>
<dbReference type="NCBIfam" id="TIGR01733">
    <property type="entry name" value="AA-adenyl-dom"/>
    <property type="match status" value="2"/>
</dbReference>
<protein>
    <submittedName>
        <fullName evidence="6">Amino acid adenylation domain-containing protein</fullName>
    </submittedName>
</protein>
<dbReference type="InterPro" id="IPR036291">
    <property type="entry name" value="NAD(P)-bd_dom_sf"/>
</dbReference>
<evidence type="ECO:0000256" key="2">
    <source>
        <dbReference type="ARBA" id="ARBA00022450"/>
    </source>
</evidence>
<dbReference type="Gene3D" id="3.40.50.980">
    <property type="match status" value="4"/>
</dbReference>
<dbReference type="PROSITE" id="PS50075">
    <property type="entry name" value="CARRIER"/>
    <property type="match status" value="2"/>
</dbReference>
<keyword evidence="7" id="KW-1185">Reference proteome</keyword>
<dbReference type="Gene3D" id="3.30.300.30">
    <property type="match status" value="2"/>
</dbReference>
<accession>A0ABT0LB10</accession>
<dbReference type="InterPro" id="IPR045851">
    <property type="entry name" value="AMP-bd_C_sf"/>
</dbReference>
<dbReference type="Gene3D" id="3.40.50.720">
    <property type="entry name" value="NAD(P)-binding Rossmann-like Domain"/>
    <property type="match status" value="1"/>
</dbReference>
<reference evidence="6 7" key="1">
    <citation type="submission" date="2022-01" db="EMBL/GenBank/DDBJ databases">
        <title>Whole genome-based taxonomy of the Shewanellaceae.</title>
        <authorList>
            <person name="Martin-Rodriguez A.J."/>
        </authorList>
    </citation>
    <scope>NUCLEOTIDE SEQUENCE [LARGE SCALE GENOMIC DNA]</scope>
    <source>
        <strain evidence="6 7">DSM 17177</strain>
    </source>
</reference>
<dbReference type="InterPro" id="IPR025110">
    <property type="entry name" value="AMP-bd_C"/>
</dbReference>
<dbReference type="InterPro" id="IPR000873">
    <property type="entry name" value="AMP-dep_synth/lig_dom"/>
</dbReference>
<keyword evidence="4" id="KW-0436">Ligase</keyword>
<comment type="cofactor">
    <cofactor evidence="1">
        <name>pantetheine 4'-phosphate</name>
        <dbReference type="ChEBI" id="CHEBI:47942"/>
    </cofactor>
</comment>
<dbReference type="InterPro" id="IPR001242">
    <property type="entry name" value="Condensation_dom"/>
</dbReference>
<dbReference type="InterPro" id="IPR013120">
    <property type="entry name" value="FAR_NAD-bd"/>
</dbReference>